<evidence type="ECO:0000256" key="1">
    <source>
        <dbReference type="ARBA" id="ARBA00004498"/>
    </source>
</evidence>
<dbReference type="AlphaFoldDB" id="A0A0R3WXC0"/>
<protein>
    <submittedName>
        <fullName evidence="11">Laminin EGF-like domain-containing protein</fullName>
    </submittedName>
</protein>
<dbReference type="PANTHER" id="PTHR10574:SF406">
    <property type="entry name" value="LAMININ SUBUNIT ALPHA 5"/>
    <property type="match status" value="1"/>
</dbReference>
<evidence type="ECO:0000256" key="4">
    <source>
        <dbReference type="ARBA" id="ARBA00022737"/>
    </source>
</evidence>
<dbReference type="WBParaSite" id="TTAC_0000541001-mRNA-1">
    <property type="protein sequence ID" value="TTAC_0000541001-mRNA-1"/>
    <property type="gene ID" value="TTAC_0000541001"/>
</dbReference>
<keyword evidence="8 9" id="KW-0424">Laminin EGF-like domain</keyword>
<evidence type="ECO:0000256" key="7">
    <source>
        <dbReference type="ARBA" id="ARBA00023180"/>
    </source>
</evidence>
<proteinExistence type="predicted"/>
<keyword evidence="4" id="KW-0677">Repeat</keyword>
<dbReference type="Pfam" id="PF00053">
    <property type="entry name" value="EGF_laminin"/>
    <property type="match status" value="2"/>
</dbReference>
<keyword evidence="2" id="KW-0964">Secreted</keyword>
<evidence type="ECO:0000256" key="9">
    <source>
        <dbReference type="PROSITE-ProRule" id="PRU00460"/>
    </source>
</evidence>
<dbReference type="Gene3D" id="2.10.25.10">
    <property type="entry name" value="Laminin"/>
    <property type="match status" value="2"/>
</dbReference>
<sequence length="72" mass="7907">LPFTMGRACDECLPGYFNLTTGVGCQDCECHPYGSTHRQCDPNGQCFCRSFASGKKCDQCEASHNTFHPPTV</sequence>
<evidence type="ECO:0000256" key="5">
    <source>
        <dbReference type="ARBA" id="ARBA00023054"/>
    </source>
</evidence>
<keyword evidence="3" id="KW-0272">Extracellular matrix</keyword>
<evidence type="ECO:0000259" key="10">
    <source>
        <dbReference type="PROSITE" id="PS50027"/>
    </source>
</evidence>
<dbReference type="STRING" id="6205.A0A0R3WXC0"/>
<dbReference type="InterPro" id="IPR002049">
    <property type="entry name" value="LE_dom"/>
</dbReference>
<comment type="caution">
    <text evidence="9">Lacks conserved residue(s) required for the propagation of feature annotation.</text>
</comment>
<accession>A0A0R3WXC0</accession>
<dbReference type="GO" id="GO:0009888">
    <property type="term" value="P:tissue development"/>
    <property type="evidence" value="ECO:0007669"/>
    <property type="project" value="TreeGrafter"/>
</dbReference>
<keyword evidence="7" id="KW-0325">Glycoprotein</keyword>
<feature type="domain" description="Laminin EGF-like" evidence="10">
    <location>
        <begin position="1"/>
        <end position="27"/>
    </location>
</feature>
<dbReference type="SMART" id="SM00180">
    <property type="entry name" value="EGF_Lam"/>
    <property type="match status" value="1"/>
</dbReference>
<evidence type="ECO:0000256" key="2">
    <source>
        <dbReference type="ARBA" id="ARBA00022525"/>
    </source>
</evidence>
<reference evidence="11" key="1">
    <citation type="submission" date="2017-02" db="UniProtKB">
        <authorList>
            <consortium name="WormBaseParasite"/>
        </authorList>
    </citation>
    <scope>IDENTIFICATION</scope>
</reference>
<organism evidence="11">
    <name type="scientific">Hydatigena taeniaeformis</name>
    <name type="common">Feline tapeworm</name>
    <name type="synonym">Taenia taeniaeformis</name>
    <dbReference type="NCBI Taxonomy" id="6205"/>
    <lineage>
        <taxon>Eukaryota</taxon>
        <taxon>Metazoa</taxon>
        <taxon>Spiralia</taxon>
        <taxon>Lophotrochozoa</taxon>
        <taxon>Platyhelminthes</taxon>
        <taxon>Cestoda</taxon>
        <taxon>Eucestoda</taxon>
        <taxon>Cyclophyllidea</taxon>
        <taxon>Taeniidae</taxon>
        <taxon>Hydatigera</taxon>
    </lineage>
</organism>
<comment type="subcellular location">
    <subcellularLocation>
        <location evidence="1">Secreted</location>
        <location evidence="1">Extracellular space</location>
        <location evidence="1">Extracellular matrix</location>
    </subcellularLocation>
</comment>
<name>A0A0R3WXC0_HYDTA</name>
<dbReference type="SUPFAM" id="SSF57196">
    <property type="entry name" value="EGF/Laminin"/>
    <property type="match status" value="1"/>
</dbReference>
<dbReference type="InterPro" id="IPR050440">
    <property type="entry name" value="Laminin/Netrin_ECM"/>
</dbReference>
<evidence type="ECO:0000256" key="3">
    <source>
        <dbReference type="ARBA" id="ARBA00022530"/>
    </source>
</evidence>
<dbReference type="CDD" id="cd00055">
    <property type="entry name" value="EGF_Lam"/>
    <property type="match status" value="1"/>
</dbReference>
<keyword evidence="5" id="KW-0175">Coiled coil</keyword>
<evidence type="ECO:0000256" key="8">
    <source>
        <dbReference type="ARBA" id="ARBA00023292"/>
    </source>
</evidence>
<keyword evidence="6" id="KW-1015">Disulfide bond</keyword>
<dbReference type="GO" id="GO:0009887">
    <property type="term" value="P:animal organ morphogenesis"/>
    <property type="evidence" value="ECO:0007669"/>
    <property type="project" value="TreeGrafter"/>
</dbReference>
<dbReference type="PROSITE" id="PS50027">
    <property type="entry name" value="EGF_LAM_2"/>
    <property type="match status" value="1"/>
</dbReference>
<dbReference type="PANTHER" id="PTHR10574">
    <property type="entry name" value="NETRIN/LAMININ-RELATED"/>
    <property type="match status" value="1"/>
</dbReference>
<dbReference type="FunFam" id="2.10.25.10:FF:000135">
    <property type="entry name" value="Laminin subunit beta 4"/>
    <property type="match status" value="1"/>
</dbReference>
<evidence type="ECO:0000313" key="11">
    <source>
        <dbReference type="WBParaSite" id="TTAC_0000541001-mRNA-1"/>
    </source>
</evidence>
<evidence type="ECO:0000256" key="6">
    <source>
        <dbReference type="ARBA" id="ARBA00023157"/>
    </source>
</evidence>